<dbReference type="PROSITE" id="PS51371">
    <property type="entry name" value="CBS"/>
    <property type="match status" value="1"/>
</dbReference>
<dbReference type="InterPro" id="IPR017036">
    <property type="entry name" value="Lmo0553-like"/>
</dbReference>
<dbReference type="InterPro" id="IPR046342">
    <property type="entry name" value="CBS_dom_sf"/>
</dbReference>
<evidence type="ECO:0000313" key="5">
    <source>
        <dbReference type="Proteomes" id="UP000037749"/>
    </source>
</evidence>
<sequence>MLLKSLVKPKGSLVTVSENVSLEQALETLEESGYRCIPILDETGTIFRGNIYKMHIYRHKANGGDMSQPVTTLLKNATKFINVNSAFFHIFFSIKDLPYIAVLDDNNRFYGILTHTRLLDMLSQSWNVNVGSYVLTVLAPGNRGDLESMSRIITKYTAIASVISLDGQEGELVHRVMFTLPEEVDKKLLKRITAALERKGFKIAEIEDLADEK</sequence>
<evidence type="ECO:0000256" key="1">
    <source>
        <dbReference type="PROSITE-ProRule" id="PRU00703"/>
    </source>
</evidence>
<dbReference type="NCBIfam" id="NF038387">
    <property type="entry name" value="CBS_CbpA"/>
    <property type="match status" value="1"/>
</dbReference>
<evidence type="ECO:0000313" key="3">
    <source>
        <dbReference type="EMBL" id="GAT90843.1"/>
    </source>
</evidence>
<evidence type="ECO:0000313" key="4">
    <source>
        <dbReference type="EMBL" id="KOY79601.1"/>
    </source>
</evidence>
<dbReference type="Pfam" id="PF00571">
    <property type="entry name" value="CBS"/>
    <property type="match status" value="1"/>
</dbReference>
<dbReference type="PIRSF" id="PIRSF035040">
    <property type="entry name" value="UCP035040_CBS_Lmo0553"/>
    <property type="match status" value="1"/>
</dbReference>
<name>A0A0M9D8Y1_9LACO</name>
<dbReference type="CDD" id="cd02205">
    <property type="entry name" value="CBS_pair_SF"/>
    <property type="match status" value="1"/>
</dbReference>
<dbReference type="SUPFAM" id="SSF54631">
    <property type="entry name" value="CBS-domain pair"/>
    <property type="match status" value="1"/>
</dbReference>
<dbReference type="EMBL" id="BDDX01000010">
    <property type="protein sequence ID" value="GAT90843.1"/>
    <property type="molecule type" value="Genomic_DNA"/>
</dbReference>
<organism evidence="4 5">
    <name type="scientific">Apilactobacillus kunkeei</name>
    <dbReference type="NCBI Taxonomy" id="148814"/>
    <lineage>
        <taxon>Bacteria</taxon>
        <taxon>Bacillati</taxon>
        <taxon>Bacillota</taxon>
        <taxon>Bacilli</taxon>
        <taxon>Lactobacillales</taxon>
        <taxon>Lactobacillaceae</taxon>
        <taxon>Apilactobacillus</taxon>
    </lineage>
</organism>
<evidence type="ECO:0000259" key="2">
    <source>
        <dbReference type="PROSITE" id="PS51371"/>
    </source>
</evidence>
<gene>
    <name evidence="3" type="ORF">FF306_00954</name>
    <name evidence="4" type="ORF">RZ72_08260</name>
</gene>
<dbReference type="EMBL" id="JXCZ01000009">
    <property type="protein sequence ID" value="KOY79601.1"/>
    <property type="molecule type" value="Genomic_DNA"/>
</dbReference>
<reference evidence="3 6" key="2">
    <citation type="journal article" date="2016" name="Syst. Appl. Microbiol.">
        <title>Genomic characterization of a fructophilic bee symbiont Lactobacillus kunkeei reveals its niche-specific adaptation.</title>
        <authorList>
            <person name="Maeno S."/>
            <person name="Tanizawa Y."/>
            <person name="Kanesaki Y."/>
            <person name="Kubota E."/>
            <person name="Kumar H."/>
            <person name="Dicks L."/>
            <person name="Salminen S."/>
            <person name="Nakagawa J."/>
            <person name="Arita M."/>
            <person name="Endo A."/>
        </authorList>
    </citation>
    <scope>NUCLEOTIDE SEQUENCE [LARGE SCALE GENOMIC DNA]</scope>
    <source>
        <strain evidence="3 6">FF30-6</strain>
    </source>
</reference>
<dbReference type="RefSeq" id="WP_053792474.1">
    <property type="nucleotide sequence ID" value="NZ_BDDX01000010.1"/>
</dbReference>
<accession>A0A0M9D8Y1</accession>
<comment type="caution">
    <text evidence="4">The sequence shown here is derived from an EMBL/GenBank/DDBJ whole genome shotgun (WGS) entry which is preliminary data.</text>
</comment>
<dbReference type="AlphaFoldDB" id="A0A0M9D8Y1"/>
<dbReference type="Proteomes" id="UP000037749">
    <property type="component" value="Unassembled WGS sequence"/>
</dbReference>
<dbReference type="InterPro" id="IPR000644">
    <property type="entry name" value="CBS_dom"/>
</dbReference>
<proteinExistence type="predicted"/>
<keyword evidence="1" id="KW-0129">CBS domain</keyword>
<protein>
    <submittedName>
        <fullName evidence="4">Cystathionine beta-synthase (CBS) domain protein</fullName>
    </submittedName>
</protein>
<dbReference type="Gene3D" id="3.10.580.10">
    <property type="entry name" value="CBS-domain"/>
    <property type="match status" value="1"/>
</dbReference>
<evidence type="ECO:0000313" key="6">
    <source>
        <dbReference type="Proteomes" id="UP000186588"/>
    </source>
</evidence>
<dbReference type="Proteomes" id="UP000186588">
    <property type="component" value="Unassembled WGS sequence"/>
</dbReference>
<reference evidence="4 5" key="1">
    <citation type="journal article" date="2015" name="Genome Biol. Evol.">
        <title>Functionally Structured Genomes in Lactobacillus kunkeei Colonizing the Honey Crop and Food Products of Honeybees and Stingless Bees.</title>
        <authorList>
            <person name="Tamarit D."/>
            <person name="Ellegaard K.M."/>
            <person name="Wikander J."/>
            <person name="Olofsson T."/>
            <person name="Vasquez A."/>
            <person name="Andersson S.G."/>
        </authorList>
    </citation>
    <scope>NUCLEOTIDE SEQUENCE [LARGE SCALE GENOMIC DNA]</scope>
    <source>
        <strain evidence="4 5">LAla</strain>
    </source>
</reference>
<feature type="domain" description="CBS" evidence="2">
    <location>
        <begin position="7"/>
        <end position="66"/>
    </location>
</feature>
<dbReference type="PATRIC" id="fig|148814.10.peg.332"/>